<feature type="domain" description="SGNH hydrolase-type esterase" evidence="1">
    <location>
        <begin position="10"/>
        <end position="201"/>
    </location>
</feature>
<dbReference type="EMBL" id="AHHD01000045">
    <property type="protein sequence ID" value="EKG21617.1"/>
    <property type="molecule type" value="Genomic_DNA"/>
</dbReference>
<proteinExistence type="predicted"/>
<dbReference type="STRING" id="1126212.K2S9Q3"/>
<evidence type="ECO:0000259" key="1">
    <source>
        <dbReference type="Pfam" id="PF13472"/>
    </source>
</evidence>
<organism evidence="2 3">
    <name type="scientific">Macrophomina phaseolina (strain MS6)</name>
    <name type="common">Charcoal rot fungus</name>
    <dbReference type="NCBI Taxonomy" id="1126212"/>
    <lineage>
        <taxon>Eukaryota</taxon>
        <taxon>Fungi</taxon>
        <taxon>Dikarya</taxon>
        <taxon>Ascomycota</taxon>
        <taxon>Pezizomycotina</taxon>
        <taxon>Dothideomycetes</taxon>
        <taxon>Dothideomycetes incertae sedis</taxon>
        <taxon>Botryosphaeriales</taxon>
        <taxon>Botryosphaeriaceae</taxon>
        <taxon>Macrophomina</taxon>
    </lineage>
</organism>
<dbReference type="SUPFAM" id="SSF52266">
    <property type="entry name" value="SGNH hydrolase"/>
    <property type="match status" value="1"/>
</dbReference>
<dbReference type="CDD" id="cd01838">
    <property type="entry name" value="Isoamyl_acetate_hydrolase_like"/>
    <property type="match status" value="1"/>
</dbReference>
<name>K2S9Q3_MACPH</name>
<dbReference type="Proteomes" id="UP000007129">
    <property type="component" value="Unassembled WGS sequence"/>
</dbReference>
<dbReference type="Gene3D" id="3.40.50.1110">
    <property type="entry name" value="SGNH hydrolase"/>
    <property type="match status" value="1"/>
</dbReference>
<dbReference type="PANTHER" id="PTHR14209:SF19">
    <property type="entry name" value="ISOAMYL ACETATE-HYDROLYZING ESTERASE 1 HOMOLOG"/>
    <property type="match status" value="1"/>
</dbReference>
<accession>K2S9Q3</accession>
<dbReference type="InterPro" id="IPR036514">
    <property type="entry name" value="SGNH_hydro_sf"/>
</dbReference>
<dbReference type="Pfam" id="PF13472">
    <property type="entry name" value="Lipase_GDSL_2"/>
    <property type="match status" value="1"/>
</dbReference>
<dbReference type="InterPro" id="IPR045136">
    <property type="entry name" value="Iah1-like"/>
</dbReference>
<evidence type="ECO:0000313" key="3">
    <source>
        <dbReference type="Proteomes" id="UP000007129"/>
    </source>
</evidence>
<dbReference type="InParanoid" id="K2S9Q3"/>
<dbReference type="OrthoDB" id="671439at2759"/>
<comment type="caution">
    <text evidence="2">The sequence shown here is derived from an EMBL/GenBank/DDBJ whole genome shotgun (WGS) entry which is preliminary data.</text>
</comment>
<dbReference type="FunCoup" id="K2S9Q3">
    <property type="interactions" value="220"/>
</dbReference>
<reference evidence="2 3" key="1">
    <citation type="journal article" date="2012" name="BMC Genomics">
        <title>Tools to kill: Genome of one of the most destructive plant pathogenic fungi Macrophomina phaseolina.</title>
        <authorList>
            <person name="Islam M.S."/>
            <person name="Haque M.S."/>
            <person name="Islam M.M."/>
            <person name="Emdad E.M."/>
            <person name="Halim A."/>
            <person name="Hossen Q.M.M."/>
            <person name="Hossain M.Z."/>
            <person name="Ahmed B."/>
            <person name="Rahim S."/>
            <person name="Rahman M.S."/>
            <person name="Alam M.M."/>
            <person name="Hou S."/>
            <person name="Wan X."/>
            <person name="Saito J.A."/>
            <person name="Alam M."/>
        </authorList>
    </citation>
    <scope>NUCLEOTIDE SEQUENCE [LARGE SCALE GENOMIC DNA]</scope>
    <source>
        <strain evidence="2 3">MS6</strain>
    </source>
</reference>
<dbReference type="VEuPathDB" id="FungiDB:MPH_01051"/>
<gene>
    <name evidence="2" type="ORF">MPH_01051</name>
</gene>
<dbReference type="PANTHER" id="PTHR14209">
    <property type="entry name" value="ISOAMYL ACETATE-HYDROLYZING ESTERASE 1"/>
    <property type="match status" value="1"/>
</dbReference>
<dbReference type="InterPro" id="IPR013830">
    <property type="entry name" value="SGNH_hydro"/>
</dbReference>
<dbReference type="HOGENOM" id="CLU_051989_0_0_1"/>
<dbReference type="eggNOG" id="KOG3035">
    <property type="taxonomic scope" value="Eukaryota"/>
</dbReference>
<evidence type="ECO:0000313" key="2">
    <source>
        <dbReference type="EMBL" id="EKG21617.1"/>
    </source>
</evidence>
<protein>
    <submittedName>
        <fullName evidence="2">Lipase GDSL</fullName>
    </submittedName>
</protein>
<sequence>MAALYEQILLFGDSITQASAEQDGFGFAAPLQQAYARKLDVVNRGFNGYNTEEALKVLPRLMPAPEQAKVRLMASSPSLAPAPPLLTASQTVFFGANDACLEGSSSKQHVCLEQYMENLRTICTHPVVKAQAPRLIIITPPPVNEYKMEPVDIAKGHDGLQRTAEHTKKYANAARKVGEELRIPVLDLWTIFMTRAGWAAGEPLPGCRGVQRNELIEELMYDGKCGWKWLIQVAVLTGMHFPGLHLTSRAYKIVIEELMSLIASAYPDQVPEKLPLVLPAWNDWEEWKKL</sequence>
<dbReference type="AlphaFoldDB" id="K2S9Q3"/>